<dbReference type="Proteomes" id="UP000077266">
    <property type="component" value="Unassembled WGS sequence"/>
</dbReference>
<keyword evidence="2 6" id="KW-0812">Transmembrane</keyword>
<evidence type="ECO:0000313" key="7">
    <source>
        <dbReference type="EMBL" id="KZV83707.1"/>
    </source>
</evidence>
<dbReference type="GO" id="GO:0016020">
    <property type="term" value="C:membrane"/>
    <property type="evidence" value="ECO:0007669"/>
    <property type="project" value="UniProtKB-SubCell"/>
</dbReference>
<dbReference type="InterPro" id="IPR037185">
    <property type="entry name" value="EmrE-like"/>
</dbReference>
<feature type="transmembrane region" description="Helical" evidence="6">
    <location>
        <begin position="253"/>
        <end position="273"/>
    </location>
</feature>
<evidence type="ECO:0000256" key="1">
    <source>
        <dbReference type="ARBA" id="ARBA00004141"/>
    </source>
</evidence>
<dbReference type="Pfam" id="PF05653">
    <property type="entry name" value="Mg_trans_NIPA"/>
    <property type="match status" value="1"/>
</dbReference>
<dbReference type="GO" id="GO:0015095">
    <property type="term" value="F:magnesium ion transmembrane transporter activity"/>
    <property type="evidence" value="ECO:0007669"/>
    <property type="project" value="InterPro"/>
</dbReference>
<dbReference type="EMBL" id="KV426258">
    <property type="protein sequence ID" value="KZV83707.1"/>
    <property type="molecule type" value="Genomic_DNA"/>
</dbReference>
<reference evidence="7 8" key="1">
    <citation type="journal article" date="2016" name="Mol. Biol. Evol.">
        <title>Comparative Genomics of Early-Diverging Mushroom-Forming Fungi Provides Insights into the Origins of Lignocellulose Decay Capabilities.</title>
        <authorList>
            <person name="Nagy L.G."/>
            <person name="Riley R."/>
            <person name="Tritt A."/>
            <person name="Adam C."/>
            <person name="Daum C."/>
            <person name="Floudas D."/>
            <person name="Sun H."/>
            <person name="Yadav J.S."/>
            <person name="Pangilinan J."/>
            <person name="Larsson K.H."/>
            <person name="Matsuura K."/>
            <person name="Barry K."/>
            <person name="Labutti K."/>
            <person name="Kuo R."/>
            <person name="Ohm R.A."/>
            <person name="Bhattacharya S.S."/>
            <person name="Shirouzu T."/>
            <person name="Yoshinaga Y."/>
            <person name="Martin F.M."/>
            <person name="Grigoriev I.V."/>
            <person name="Hibbett D.S."/>
        </authorList>
    </citation>
    <scope>NUCLEOTIDE SEQUENCE [LARGE SCALE GENOMIC DNA]</scope>
    <source>
        <strain evidence="7 8">HHB12029</strain>
    </source>
</reference>
<dbReference type="OrthoDB" id="6428174at2759"/>
<keyword evidence="8" id="KW-1185">Reference proteome</keyword>
<dbReference type="PANTHER" id="PTHR12570:SF92">
    <property type="entry name" value="SPICHTHYIN, ISOFORM B"/>
    <property type="match status" value="1"/>
</dbReference>
<feature type="transmembrane region" description="Helical" evidence="6">
    <location>
        <begin position="115"/>
        <end position="133"/>
    </location>
</feature>
<sequence length="511" mass="54465">MSTPSPSPSASTTGQPPEYRAVGVVLAIGSGLLIGSSFVLKKRGLLSSQDVAGEGVAYLKSPLWWTGMIMMILGELCNFGAYAFVEALLVTPLGALSVCISAMLSHFILKEKLTLFGWIGCFQCILGSVIIALNGPEEQSATTIAAFKDLFLAPWFLAFGGVVIAVALGIIFFVAPKYGTKNMLWYILVCSLIGGLSVSCTQGLGACIVTSIRGDNQFKNWFIYFLLAFVACTLLTEIFYLNKALALFNTAMVTPTYYVIFTFCTLVTSVILYQGLKASAAQIITIVLAFFVICTGIFILQMSRVDPRRLQGVDPETNLLLRAAHEDIAPPKEEEGAEHSPVDPEKHAVVALTEEPGLDALRGTFGAVGTLVRARRRTIMRRASAGGSTIARPRASGAPPSDVFVDSSSSFHRQSHAYADGEEPTISRLLAAQGNEIGLPRQRSTSIRFAHANANGNANGHETQRISENDEPPAPAPTRADSAPETGTLTTVRAADLQRSATVHVAGAGGS</sequence>
<comment type="subcellular location">
    <subcellularLocation>
        <location evidence="1">Membrane</location>
        <topology evidence="1">Multi-pass membrane protein</topology>
    </subcellularLocation>
</comment>
<keyword evidence="3 6" id="KW-1133">Transmembrane helix</keyword>
<protein>
    <submittedName>
        <fullName evidence="7">DUF803-domain-containing protein</fullName>
    </submittedName>
</protein>
<keyword evidence="4 6" id="KW-0472">Membrane</keyword>
<name>A0A165D3L2_EXIGL</name>
<dbReference type="STRING" id="1314781.A0A165D3L2"/>
<accession>A0A165D3L2</accession>
<evidence type="ECO:0000256" key="2">
    <source>
        <dbReference type="ARBA" id="ARBA00022692"/>
    </source>
</evidence>
<evidence type="ECO:0000256" key="6">
    <source>
        <dbReference type="SAM" id="Phobius"/>
    </source>
</evidence>
<feature type="transmembrane region" description="Helical" evidence="6">
    <location>
        <begin position="87"/>
        <end position="108"/>
    </location>
</feature>
<feature type="region of interest" description="Disordered" evidence="5">
    <location>
        <begin position="454"/>
        <end position="511"/>
    </location>
</feature>
<dbReference type="SUPFAM" id="SSF103481">
    <property type="entry name" value="Multidrug resistance efflux transporter EmrE"/>
    <property type="match status" value="1"/>
</dbReference>
<feature type="region of interest" description="Disordered" evidence="5">
    <location>
        <begin position="383"/>
        <end position="409"/>
    </location>
</feature>
<evidence type="ECO:0000256" key="5">
    <source>
        <dbReference type="SAM" id="MobiDB-lite"/>
    </source>
</evidence>
<organism evidence="7 8">
    <name type="scientific">Exidia glandulosa HHB12029</name>
    <dbReference type="NCBI Taxonomy" id="1314781"/>
    <lineage>
        <taxon>Eukaryota</taxon>
        <taxon>Fungi</taxon>
        <taxon>Dikarya</taxon>
        <taxon>Basidiomycota</taxon>
        <taxon>Agaricomycotina</taxon>
        <taxon>Agaricomycetes</taxon>
        <taxon>Auriculariales</taxon>
        <taxon>Exidiaceae</taxon>
        <taxon>Exidia</taxon>
    </lineage>
</organism>
<dbReference type="InterPro" id="IPR008521">
    <property type="entry name" value="Mg_trans_NIPA"/>
</dbReference>
<feature type="transmembrane region" description="Helical" evidence="6">
    <location>
        <begin position="221"/>
        <end position="241"/>
    </location>
</feature>
<feature type="transmembrane region" description="Helical" evidence="6">
    <location>
        <begin position="279"/>
        <end position="300"/>
    </location>
</feature>
<dbReference type="PANTHER" id="PTHR12570">
    <property type="match status" value="1"/>
</dbReference>
<feature type="transmembrane region" description="Helical" evidence="6">
    <location>
        <begin position="153"/>
        <end position="175"/>
    </location>
</feature>
<gene>
    <name evidence="7" type="ORF">EXIGLDRAFT_842758</name>
</gene>
<evidence type="ECO:0000256" key="3">
    <source>
        <dbReference type="ARBA" id="ARBA00022989"/>
    </source>
</evidence>
<evidence type="ECO:0000256" key="4">
    <source>
        <dbReference type="ARBA" id="ARBA00023136"/>
    </source>
</evidence>
<feature type="compositionally biased region" description="Low complexity" evidence="5">
    <location>
        <begin position="399"/>
        <end position="409"/>
    </location>
</feature>
<feature type="transmembrane region" description="Helical" evidence="6">
    <location>
        <begin position="184"/>
        <end position="209"/>
    </location>
</feature>
<evidence type="ECO:0000313" key="8">
    <source>
        <dbReference type="Proteomes" id="UP000077266"/>
    </source>
</evidence>
<dbReference type="InParanoid" id="A0A165D3L2"/>
<feature type="transmembrane region" description="Helical" evidence="6">
    <location>
        <begin position="20"/>
        <end position="40"/>
    </location>
</feature>
<feature type="transmembrane region" description="Helical" evidence="6">
    <location>
        <begin position="61"/>
        <end position="81"/>
    </location>
</feature>
<dbReference type="AlphaFoldDB" id="A0A165D3L2"/>
<proteinExistence type="predicted"/>